<name>A0ACC6KVQ5_9SPHI</name>
<proteinExistence type="predicted"/>
<organism evidence="1 2">
    <name type="scientific">Pedobacter africanus</name>
    <dbReference type="NCBI Taxonomy" id="151894"/>
    <lineage>
        <taxon>Bacteria</taxon>
        <taxon>Pseudomonadati</taxon>
        <taxon>Bacteroidota</taxon>
        <taxon>Sphingobacteriia</taxon>
        <taxon>Sphingobacteriales</taxon>
        <taxon>Sphingobacteriaceae</taxon>
        <taxon>Pedobacter</taxon>
    </lineage>
</organism>
<comment type="caution">
    <text evidence="1">The sequence shown here is derived from an EMBL/GenBank/DDBJ whole genome shotgun (WGS) entry which is preliminary data.</text>
</comment>
<keyword evidence="2" id="KW-1185">Reference proteome</keyword>
<dbReference type="Proteomes" id="UP001246858">
    <property type="component" value="Unassembled WGS sequence"/>
</dbReference>
<reference evidence="1" key="1">
    <citation type="submission" date="2023-07" db="EMBL/GenBank/DDBJ databases">
        <title>Sorghum-associated microbial communities from plants grown in Nebraska, USA.</title>
        <authorList>
            <person name="Schachtman D."/>
        </authorList>
    </citation>
    <scope>NUCLEOTIDE SEQUENCE</scope>
    <source>
        <strain evidence="1">2697</strain>
    </source>
</reference>
<gene>
    <name evidence="1" type="ORF">J2X78_001873</name>
</gene>
<dbReference type="EMBL" id="JAVDTF010000001">
    <property type="protein sequence ID" value="MDR6783321.1"/>
    <property type="molecule type" value="Genomic_DNA"/>
</dbReference>
<evidence type="ECO:0000313" key="2">
    <source>
        <dbReference type="Proteomes" id="UP001246858"/>
    </source>
</evidence>
<evidence type="ECO:0000313" key="1">
    <source>
        <dbReference type="EMBL" id="MDR6783321.1"/>
    </source>
</evidence>
<protein>
    <submittedName>
        <fullName evidence="1">Uncharacterized protein</fullName>
    </submittedName>
</protein>
<accession>A0ACC6KVQ5</accession>
<sequence length="124" mass="14420">MTKTNRKSLSPTQTALAGKAMIPYHVSLTKTEMKPIELHPVEKERRTEEFLLMAHKETYSIHGVWNEDDAEIINILLMAPNRKEALARAIAIRAKLLDALMWKRTEYGEIKWNDDEKDFEPDQL</sequence>